<dbReference type="Pfam" id="PF12796">
    <property type="entry name" value="Ank_2"/>
    <property type="match status" value="1"/>
</dbReference>
<feature type="repeat" description="ANK" evidence="3">
    <location>
        <begin position="171"/>
        <end position="203"/>
    </location>
</feature>
<evidence type="ECO:0000256" key="3">
    <source>
        <dbReference type="PROSITE-ProRule" id="PRU00023"/>
    </source>
</evidence>
<keyword evidence="2 3" id="KW-0040">ANK repeat</keyword>
<sequence length="424" mass="46691">MSQPTPSRLYIESASAHPISFPFTAKEANQRGPYGRTPLMMLAKNTVKTEEQLINDVTKLCDIGADINLLDDCEWIIQEFCGHLSRTFFKVNAVDNSNRTALMLVAMHDRVDTKAAKMLIEAGAKVDYDGDNTLTSWRGRTALHFAAKYDNAQMVAFLLQMMANENCQDYEYCTPLHLAAAEGHIGPVKELLKGGANVLLRNDRYQTPYDIALLNNCHSVAALLASSDNLRVQLYSNHGEMLASSSPPCFKHVKILSSNIKPPRAHVTYESKGCTQSTTAADESASVFSPYNYIITPYSAAVCGTTTPSELSSVKSAQMVSSGCTTHSVHYITPYVQRFDDSRIDPGSILSSPHYEEVEKCCMKSEKQMGKSSGFFDSGFGISSDISSKRDSIAPCHTFDRFLIPKDCVDACSKPFVSSQEFIV</sequence>
<dbReference type="Gene3D" id="1.25.40.20">
    <property type="entry name" value="Ankyrin repeat-containing domain"/>
    <property type="match status" value="1"/>
</dbReference>
<dbReference type="PROSITE" id="PS50088">
    <property type="entry name" value="ANK_REPEAT"/>
    <property type="match status" value="3"/>
</dbReference>
<dbReference type="GO" id="GO:0000976">
    <property type="term" value="F:transcription cis-regulatory region binding"/>
    <property type="evidence" value="ECO:0007669"/>
    <property type="project" value="TreeGrafter"/>
</dbReference>
<dbReference type="PROSITE" id="PS50297">
    <property type="entry name" value="ANK_REP_REGION"/>
    <property type="match status" value="2"/>
</dbReference>
<keyword evidence="1" id="KW-0677">Repeat</keyword>
<dbReference type="Proteomes" id="UP000053766">
    <property type="component" value="Unassembled WGS sequence"/>
</dbReference>
<proteinExistence type="predicted"/>
<dbReference type="SUPFAM" id="SSF48403">
    <property type="entry name" value="Ankyrin repeat"/>
    <property type="match status" value="1"/>
</dbReference>
<feature type="repeat" description="ANK" evidence="3">
    <location>
        <begin position="138"/>
        <end position="170"/>
    </location>
</feature>
<dbReference type="InterPro" id="IPR050663">
    <property type="entry name" value="Ankyrin-SOCS_Box"/>
</dbReference>
<accession>A0A0D8XHM9</accession>
<evidence type="ECO:0000256" key="2">
    <source>
        <dbReference type="ARBA" id="ARBA00023043"/>
    </source>
</evidence>
<evidence type="ECO:0000256" key="1">
    <source>
        <dbReference type="ARBA" id="ARBA00022737"/>
    </source>
</evidence>
<protein>
    <submittedName>
        <fullName evidence="4">Ankyrin repeat protein</fullName>
    </submittedName>
</protein>
<feature type="repeat" description="ANK" evidence="3">
    <location>
        <begin position="97"/>
        <end position="131"/>
    </location>
</feature>
<reference evidence="5" key="2">
    <citation type="journal article" date="2016" name="Sci. Rep.">
        <title>Dictyocaulus viviparus genome, variome and transcriptome elucidate lungworm biology and support future intervention.</title>
        <authorList>
            <person name="McNulty S.N."/>
            <person name="Strube C."/>
            <person name="Rosa B.A."/>
            <person name="Martin J.C."/>
            <person name="Tyagi R."/>
            <person name="Choi Y.J."/>
            <person name="Wang Q."/>
            <person name="Hallsworth Pepin K."/>
            <person name="Zhang X."/>
            <person name="Ozersky P."/>
            <person name="Wilson R.K."/>
            <person name="Sternberg P.W."/>
            <person name="Gasser R.B."/>
            <person name="Mitreva M."/>
        </authorList>
    </citation>
    <scope>NUCLEOTIDE SEQUENCE [LARGE SCALE GENOMIC DNA]</scope>
    <source>
        <strain evidence="5">HannoverDv2000</strain>
    </source>
</reference>
<gene>
    <name evidence="4" type="ORF">DICVIV_10758</name>
</gene>
<organism evidence="4 5">
    <name type="scientific">Dictyocaulus viviparus</name>
    <name type="common">Bovine lungworm</name>
    <dbReference type="NCBI Taxonomy" id="29172"/>
    <lineage>
        <taxon>Eukaryota</taxon>
        <taxon>Metazoa</taxon>
        <taxon>Ecdysozoa</taxon>
        <taxon>Nematoda</taxon>
        <taxon>Chromadorea</taxon>
        <taxon>Rhabditida</taxon>
        <taxon>Rhabditina</taxon>
        <taxon>Rhabditomorpha</taxon>
        <taxon>Strongyloidea</taxon>
        <taxon>Metastrongylidae</taxon>
        <taxon>Dictyocaulus</taxon>
    </lineage>
</organism>
<dbReference type="InterPro" id="IPR002110">
    <property type="entry name" value="Ankyrin_rpt"/>
</dbReference>
<name>A0A0D8XHM9_DICVI</name>
<dbReference type="SMART" id="SM00248">
    <property type="entry name" value="ANK"/>
    <property type="match status" value="4"/>
</dbReference>
<keyword evidence="5" id="KW-1185">Reference proteome</keyword>
<dbReference type="GO" id="GO:0005634">
    <property type="term" value="C:nucleus"/>
    <property type="evidence" value="ECO:0007669"/>
    <property type="project" value="TreeGrafter"/>
</dbReference>
<dbReference type="STRING" id="29172.A0A0D8XHM9"/>
<dbReference type="PANTHER" id="PTHR24193:SF125">
    <property type="entry name" value="PROTEIN FEM-1 HOMOLOG CG6966-LIKE PROTEIN"/>
    <property type="match status" value="1"/>
</dbReference>
<dbReference type="Pfam" id="PF00023">
    <property type="entry name" value="Ank"/>
    <property type="match status" value="1"/>
</dbReference>
<dbReference type="AlphaFoldDB" id="A0A0D8XHM9"/>
<dbReference type="OrthoDB" id="283575at2759"/>
<reference evidence="4 5" key="1">
    <citation type="submission" date="2013-11" db="EMBL/GenBank/DDBJ databases">
        <title>Draft genome of the bovine lungworm Dictyocaulus viviparus.</title>
        <authorList>
            <person name="Mitreva M."/>
        </authorList>
    </citation>
    <scope>NUCLEOTIDE SEQUENCE [LARGE SCALE GENOMIC DNA]</scope>
    <source>
        <strain evidence="4 5">HannoverDv2000</strain>
    </source>
</reference>
<evidence type="ECO:0000313" key="5">
    <source>
        <dbReference type="Proteomes" id="UP000053766"/>
    </source>
</evidence>
<dbReference type="InterPro" id="IPR036770">
    <property type="entry name" value="Ankyrin_rpt-contain_sf"/>
</dbReference>
<dbReference type="GO" id="GO:0045944">
    <property type="term" value="P:positive regulation of transcription by RNA polymerase II"/>
    <property type="evidence" value="ECO:0007669"/>
    <property type="project" value="TreeGrafter"/>
</dbReference>
<dbReference type="PANTHER" id="PTHR24193">
    <property type="entry name" value="ANKYRIN REPEAT PROTEIN"/>
    <property type="match status" value="1"/>
</dbReference>
<evidence type="ECO:0000313" key="4">
    <source>
        <dbReference type="EMBL" id="KJH43222.1"/>
    </source>
</evidence>
<dbReference type="EMBL" id="KN716580">
    <property type="protein sequence ID" value="KJH43222.1"/>
    <property type="molecule type" value="Genomic_DNA"/>
</dbReference>